<dbReference type="InterPro" id="IPR026002">
    <property type="entry name" value="ATC_hydrolase-like"/>
</dbReference>
<protein>
    <recommendedName>
        <fullName evidence="3">2-amino-thiazoline-4-carboxylic acid hydrolase</fullName>
    </recommendedName>
</protein>
<sequence length="176" mass="19707">MASAKDTTAKHTAVTDTAAPPLMPMIERRRIEAEILKHVYETLKESHGVAMAQKAVADAVRRSSIEQGARFAAMQNGETSIEGFAALQPLWTMENALEIDVIEKTETTFAFNVTRCRYAEMYRQMGLGEIGHLLSCQRDGTFCEGYDDKLKLARSQTIMQGASHCDFRYTYEKAES</sequence>
<evidence type="ECO:0008006" key="3">
    <source>
        <dbReference type="Google" id="ProtNLM"/>
    </source>
</evidence>
<dbReference type="Proteomes" id="UP000577362">
    <property type="component" value="Unassembled WGS sequence"/>
</dbReference>
<dbReference type="AlphaFoldDB" id="A0A840C5E5"/>
<accession>A0A840C5E5</accession>
<name>A0A840C5E5_9HYPH</name>
<organism evidence="1 2">
    <name type="scientific">Chelatococcus caeni</name>
    <dbReference type="NCBI Taxonomy" id="1348468"/>
    <lineage>
        <taxon>Bacteria</taxon>
        <taxon>Pseudomonadati</taxon>
        <taxon>Pseudomonadota</taxon>
        <taxon>Alphaproteobacteria</taxon>
        <taxon>Hyphomicrobiales</taxon>
        <taxon>Chelatococcaceae</taxon>
        <taxon>Chelatococcus</taxon>
    </lineage>
</organism>
<evidence type="ECO:0000313" key="1">
    <source>
        <dbReference type="EMBL" id="MBB4018136.1"/>
    </source>
</evidence>
<keyword evidence="2" id="KW-1185">Reference proteome</keyword>
<gene>
    <name evidence="1" type="ORF">GGR16_003170</name>
</gene>
<dbReference type="Pfam" id="PF14196">
    <property type="entry name" value="ATC_hydrolase"/>
    <property type="match status" value="1"/>
</dbReference>
<reference evidence="1 2" key="1">
    <citation type="submission" date="2020-08" db="EMBL/GenBank/DDBJ databases">
        <title>Genomic Encyclopedia of Type Strains, Phase IV (KMG-IV): sequencing the most valuable type-strain genomes for metagenomic binning, comparative biology and taxonomic classification.</title>
        <authorList>
            <person name="Goeker M."/>
        </authorList>
    </citation>
    <scope>NUCLEOTIDE SEQUENCE [LARGE SCALE GENOMIC DNA]</scope>
    <source>
        <strain evidence="1 2">DSM 103737</strain>
    </source>
</reference>
<dbReference type="EMBL" id="JACIEN010000003">
    <property type="protein sequence ID" value="MBB4018136.1"/>
    <property type="molecule type" value="Genomic_DNA"/>
</dbReference>
<proteinExistence type="predicted"/>
<dbReference type="RefSeq" id="WP_343059800.1">
    <property type="nucleotide sequence ID" value="NZ_JACIEN010000003.1"/>
</dbReference>
<evidence type="ECO:0000313" key="2">
    <source>
        <dbReference type="Proteomes" id="UP000577362"/>
    </source>
</evidence>
<comment type="caution">
    <text evidence="1">The sequence shown here is derived from an EMBL/GenBank/DDBJ whole genome shotgun (WGS) entry which is preliminary data.</text>
</comment>